<feature type="region of interest" description="Disordered" evidence="1">
    <location>
        <begin position="34"/>
        <end position="61"/>
    </location>
</feature>
<evidence type="ECO:0000256" key="1">
    <source>
        <dbReference type="SAM" id="MobiDB-lite"/>
    </source>
</evidence>
<accession>A0A074YWR2</accession>
<dbReference type="AlphaFoldDB" id="A0A074YWR2"/>
<evidence type="ECO:0000313" key="3">
    <source>
        <dbReference type="Proteomes" id="UP000054324"/>
    </source>
</evidence>
<dbReference type="Proteomes" id="UP000054324">
    <property type="component" value="Unassembled WGS sequence"/>
</dbReference>
<feature type="compositionally biased region" description="Polar residues" evidence="1">
    <location>
        <begin position="34"/>
        <end position="45"/>
    </location>
</feature>
<protein>
    <submittedName>
        <fullName evidence="2">Uncharacterized protein</fullName>
    </submittedName>
</protein>
<dbReference type="EMBL" id="KL597290">
    <property type="protein sequence ID" value="KER19211.1"/>
    <property type="molecule type" value="Genomic_DNA"/>
</dbReference>
<sequence>MTSTFGNVRDRAVLRNMHRTLVGHRLQEMCRLPTVTTPSVSNSRPEQVASEPDTATKHPRKHSLWEYKPSIQKGQIPRIPSKKDASELKTTLPSVNSGWAHVRHANNHLNPTSVALRTKSLRNRYSHQAGYDTVTPVVSGLKTL</sequence>
<evidence type="ECO:0000313" key="2">
    <source>
        <dbReference type="EMBL" id="KER19211.1"/>
    </source>
</evidence>
<gene>
    <name evidence="2" type="ORF">T265_11941</name>
</gene>
<dbReference type="KEGG" id="ovi:T265_11941"/>
<keyword evidence="3" id="KW-1185">Reference proteome</keyword>
<dbReference type="CTD" id="20326109"/>
<reference evidence="2 3" key="1">
    <citation type="submission" date="2013-11" db="EMBL/GenBank/DDBJ databases">
        <title>Opisthorchis viverrini - life in the bile duct.</title>
        <authorList>
            <person name="Young N.D."/>
            <person name="Nagarajan N."/>
            <person name="Lin S.J."/>
            <person name="Korhonen P.K."/>
            <person name="Jex A.R."/>
            <person name="Hall R.S."/>
            <person name="Safavi-Hemami H."/>
            <person name="Kaewkong W."/>
            <person name="Bertrand D."/>
            <person name="Gao S."/>
            <person name="Seet Q."/>
            <person name="Wongkham S."/>
            <person name="Teh B.T."/>
            <person name="Wongkham C."/>
            <person name="Intapan P.M."/>
            <person name="Maleewong W."/>
            <person name="Yang X."/>
            <person name="Hu M."/>
            <person name="Wang Z."/>
            <person name="Hofmann A."/>
            <person name="Sternberg P.W."/>
            <person name="Tan P."/>
            <person name="Wang J."/>
            <person name="Gasser R.B."/>
        </authorList>
    </citation>
    <scope>NUCLEOTIDE SEQUENCE [LARGE SCALE GENOMIC DNA]</scope>
</reference>
<dbReference type="RefSeq" id="XP_009177047.1">
    <property type="nucleotide sequence ID" value="XM_009178783.1"/>
</dbReference>
<organism evidence="2 3">
    <name type="scientific">Opisthorchis viverrini</name>
    <name type="common">Southeast Asian liver fluke</name>
    <dbReference type="NCBI Taxonomy" id="6198"/>
    <lineage>
        <taxon>Eukaryota</taxon>
        <taxon>Metazoa</taxon>
        <taxon>Spiralia</taxon>
        <taxon>Lophotrochozoa</taxon>
        <taxon>Platyhelminthes</taxon>
        <taxon>Trematoda</taxon>
        <taxon>Digenea</taxon>
        <taxon>Opisthorchiida</taxon>
        <taxon>Opisthorchiata</taxon>
        <taxon>Opisthorchiidae</taxon>
        <taxon>Opisthorchis</taxon>
    </lineage>
</organism>
<dbReference type="GeneID" id="20326109"/>
<name>A0A074YWR2_OPIVI</name>
<proteinExistence type="predicted"/>